<comment type="caution">
    <text evidence="8">The sequence shown here is derived from an EMBL/GenBank/DDBJ whole genome shotgun (WGS) entry which is preliminary data.</text>
</comment>
<feature type="compositionally biased region" description="Polar residues" evidence="5">
    <location>
        <begin position="505"/>
        <end position="514"/>
    </location>
</feature>
<gene>
    <name evidence="8" type="ORF">POM88_029944</name>
</gene>
<organism evidence="8 9">
    <name type="scientific">Heracleum sosnowskyi</name>
    <dbReference type="NCBI Taxonomy" id="360622"/>
    <lineage>
        <taxon>Eukaryota</taxon>
        <taxon>Viridiplantae</taxon>
        <taxon>Streptophyta</taxon>
        <taxon>Embryophyta</taxon>
        <taxon>Tracheophyta</taxon>
        <taxon>Spermatophyta</taxon>
        <taxon>Magnoliopsida</taxon>
        <taxon>eudicotyledons</taxon>
        <taxon>Gunneridae</taxon>
        <taxon>Pentapetalae</taxon>
        <taxon>asterids</taxon>
        <taxon>campanulids</taxon>
        <taxon>Apiales</taxon>
        <taxon>Apiaceae</taxon>
        <taxon>Apioideae</taxon>
        <taxon>apioid superclade</taxon>
        <taxon>Tordylieae</taxon>
        <taxon>Tordyliinae</taxon>
        <taxon>Heracleum</taxon>
    </lineage>
</organism>
<dbReference type="PROSITE" id="PS51519">
    <property type="entry name" value="RWP_RK"/>
    <property type="match status" value="1"/>
</dbReference>
<feature type="domain" description="PB1" evidence="7">
    <location>
        <begin position="833"/>
        <end position="918"/>
    </location>
</feature>
<protein>
    <submittedName>
        <fullName evidence="8">Plant regulator RWP-RK family protein</fullName>
    </submittedName>
</protein>
<feature type="region of interest" description="Disordered" evidence="5">
    <location>
        <begin position="491"/>
        <end position="514"/>
    </location>
</feature>
<dbReference type="EMBL" id="JAUIZM010000007">
    <property type="protein sequence ID" value="KAK1373751.1"/>
    <property type="molecule type" value="Genomic_DNA"/>
</dbReference>
<dbReference type="GO" id="GO:0003700">
    <property type="term" value="F:DNA-binding transcription factor activity"/>
    <property type="evidence" value="ECO:0007669"/>
    <property type="project" value="InterPro"/>
</dbReference>
<reference evidence="8" key="2">
    <citation type="submission" date="2023-05" db="EMBL/GenBank/DDBJ databases">
        <authorList>
            <person name="Schelkunov M.I."/>
        </authorList>
    </citation>
    <scope>NUCLEOTIDE SEQUENCE</scope>
    <source>
        <strain evidence="8">Hsosn_3</strain>
        <tissue evidence="8">Leaf</tissue>
    </source>
</reference>
<evidence type="ECO:0000256" key="5">
    <source>
        <dbReference type="SAM" id="MobiDB-lite"/>
    </source>
</evidence>
<dbReference type="InterPro" id="IPR003035">
    <property type="entry name" value="RWP-RK_dom"/>
</dbReference>
<dbReference type="GO" id="GO:0003677">
    <property type="term" value="F:DNA binding"/>
    <property type="evidence" value="ECO:0007669"/>
    <property type="project" value="UniProtKB-KW"/>
</dbReference>
<reference evidence="8" key="1">
    <citation type="submission" date="2023-02" db="EMBL/GenBank/DDBJ databases">
        <title>Genome of toxic invasive species Heracleum sosnowskyi carries increased number of genes despite the absence of recent whole-genome duplications.</title>
        <authorList>
            <person name="Schelkunov M."/>
            <person name="Shtratnikova V."/>
            <person name="Makarenko M."/>
            <person name="Klepikova A."/>
            <person name="Omelchenko D."/>
            <person name="Novikova G."/>
            <person name="Obukhova E."/>
            <person name="Bogdanov V."/>
            <person name="Penin A."/>
            <person name="Logacheva M."/>
        </authorList>
    </citation>
    <scope>NUCLEOTIDE SEQUENCE</scope>
    <source>
        <strain evidence="8">Hsosn_3</strain>
        <tissue evidence="8">Leaf</tissue>
    </source>
</reference>
<feature type="domain" description="RWP-RK" evidence="6">
    <location>
        <begin position="603"/>
        <end position="684"/>
    </location>
</feature>
<evidence type="ECO:0000259" key="6">
    <source>
        <dbReference type="PROSITE" id="PS51519"/>
    </source>
</evidence>
<keyword evidence="2" id="KW-0238">DNA-binding</keyword>
<dbReference type="PANTHER" id="PTHR32002">
    <property type="entry name" value="PROTEIN NLP8"/>
    <property type="match status" value="1"/>
</dbReference>
<feature type="compositionally biased region" description="Polar residues" evidence="5">
    <location>
        <begin position="720"/>
        <end position="732"/>
    </location>
</feature>
<dbReference type="InterPro" id="IPR045012">
    <property type="entry name" value="NLP"/>
</dbReference>
<dbReference type="InterPro" id="IPR055081">
    <property type="entry name" value="NLP1-9_GAF"/>
</dbReference>
<evidence type="ECO:0000313" key="8">
    <source>
        <dbReference type="EMBL" id="KAK1373751.1"/>
    </source>
</evidence>
<evidence type="ECO:0000256" key="4">
    <source>
        <dbReference type="ARBA" id="ARBA00023242"/>
    </source>
</evidence>
<dbReference type="InterPro" id="IPR034891">
    <property type="entry name" value="PB1_NLP"/>
</dbReference>
<dbReference type="Pfam" id="PF00564">
    <property type="entry name" value="PB1"/>
    <property type="match status" value="1"/>
</dbReference>
<dbReference type="Gene3D" id="3.10.20.90">
    <property type="entry name" value="Phosphatidylinositol 3-kinase Catalytic Subunit, Chain A, domain 1"/>
    <property type="match status" value="1"/>
</dbReference>
<evidence type="ECO:0000313" key="9">
    <source>
        <dbReference type="Proteomes" id="UP001237642"/>
    </source>
</evidence>
<dbReference type="InterPro" id="IPR000270">
    <property type="entry name" value="PB1_dom"/>
</dbReference>
<evidence type="ECO:0000256" key="2">
    <source>
        <dbReference type="ARBA" id="ARBA00023125"/>
    </source>
</evidence>
<dbReference type="Pfam" id="PF22922">
    <property type="entry name" value="GAF_NLP"/>
    <property type="match status" value="1"/>
</dbReference>
<proteinExistence type="predicted"/>
<keyword evidence="1" id="KW-0805">Transcription regulation</keyword>
<dbReference type="CDD" id="cd06407">
    <property type="entry name" value="PB1_NLP"/>
    <property type="match status" value="1"/>
</dbReference>
<feature type="compositionally biased region" description="Low complexity" evidence="5">
    <location>
        <begin position="733"/>
        <end position="749"/>
    </location>
</feature>
<dbReference type="SUPFAM" id="SSF54277">
    <property type="entry name" value="CAD &amp; PB1 domains"/>
    <property type="match status" value="1"/>
</dbReference>
<keyword evidence="3" id="KW-0804">Transcription</keyword>
<dbReference type="PANTHER" id="PTHR32002:SF46">
    <property type="entry name" value="PROTEIN NLP2"/>
    <property type="match status" value="1"/>
</dbReference>
<feature type="region of interest" description="Disordered" evidence="5">
    <location>
        <begin position="716"/>
        <end position="749"/>
    </location>
</feature>
<evidence type="ECO:0000256" key="1">
    <source>
        <dbReference type="ARBA" id="ARBA00023015"/>
    </source>
</evidence>
<keyword evidence="9" id="KW-1185">Reference proteome</keyword>
<keyword evidence="4" id="KW-0539">Nucleus</keyword>
<dbReference type="Pfam" id="PF02042">
    <property type="entry name" value="RWP-RK"/>
    <property type="match status" value="1"/>
</dbReference>
<dbReference type="InterPro" id="IPR053793">
    <property type="entry name" value="PB1-like"/>
</dbReference>
<evidence type="ECO:0000259" key="7">
    <source>
        <dbReference type="PROSITE" id="PS51745"/>
    </source>
</evidence>
<feature type="region of interest" description="Disordered" evidence="5">
    <location>
        <begin position="587"/>
        <end position="610"/>
    </location>
</feature>
<dbReference type="PROSITE" id="PS51745">
    <property type="entry name" value="PB1"/>
    <property type="match status" value="1"/>
</dbReference>
<name>A0AAD8HW17_9APIA</name>
<evidence type="ECO:0000256" key="3">
    <source>
        <dbReference type="ARBA" id="ARBA00023163"/>
    </source>
</evidence>
<sequence length="933" mass="104082">MDGGAPLTPSNMLATVSDNTMDFDLMDGLFDDGCWLETTPSNFWQQGLSPNASDFPPYYFSTVDANNTSHLDQKDFQEEKERLNCSDNVHLVWDAATESSAHSESSLIEGNKMNTSWWIPPVEDPNPTTSVKNRLIQAFEHLKHHTRDDFLIQIWVPVKKEGQNVLSTDNQPFSLDPKSKSLECYRNASSSYQFAAEEDSKEKFGLPGRVFVKKWPEWTPDVRLLTKEVFPRVGFAQQFNVRGSLALPVFERGSGACLGVVEIVTTGPDVDYGPEVDDVCKALEAVDLRSSEIFTPPNVKDRDESYHDELAEVKEILTSVCKTHNLPLAQTWAPCNQQGTEQCRFNENSACLSVVTSACCYVHNEQVLSFHEACCKQHLLSDEGIVGRALMTNHPCFATDISAFSEIEYPLAYHAKRLRLYGAVAVHLRSIRDDLVSYIIEFLLPLDCKNSEEQKQTVNSILSQIRQLCCHLRFSPNEEIEIETLLPVKENTSSGGRPVQENKTKLVSSSSSEEATGDELSWISQMMEAQQNGEGISVFLGNQKQEPEDFQMKTEWIIPDGKYFSSLVGQSLHKNIVQDGSKGTVKNGVGLSSLKGQHSSGAKKAGENRRMKAERTISLQVLRQYFAGSLKDAAASIGVCPTTLKRICRQHGISRWPSRKIKKVGHSLKKLQLVIDSVQGSEGAIQLSSFYTNFPELSTPNITGTSSLPTTKIDNHMKKQQTQQRESLFTPASTASKSTSSCSNSSSSSYGCSTEAKEMNVNANVSGSGDASPAVGVLKRALSDANLHDSIQEDTKLLVRSHSHKLFSDLPPLSSLIAMKKGNNNHALRNERTFRVKATFGEEKVRFSMTQHWSFTDLQREISRRFKIDIEDVKKFDLRYLDEDSEWILLTCNDDLEECIDIHNSSKTRTIKLSLRKSRYPNLGSSLDSCGPS</sequence>
<accession>A0AAD8HW17</accession>
<dbReference type="AlphaFoldDB" id="A0AAD8HW17"/>
<dbReference type="SMART" id="SM00666">
    <property type="entry name" value="PB1"/>
    <property type="match status" value="1"/>
</dbReference>
<dbReference type="Proteomes" id="UP001237642">
    <property type="component" value="Unassembled WGS sequence"/>
</dbReference>